<dbReference type="InterPro" id="IPR019491">
    <property type="entry name" value="Lipoate_protein_ligase_C"/>
</dbReference>
<sequence length="96" mass="10991">MHSYEWLYGQTPEFHFETNVVLDGQTFSLKVVVDKGLFKSISLISDQQHIKDMENGINLLLKGTRFESSSVYSMALDIPFDEKLTELALVVSRSLY</sequence>
<evidence type="ECO:0000256" key="2">
    <source>
        <dbReference type="ARBA" id="ARBA00005124"/>
    </source>
</evidence>
<dbReference type="UniPathway" id="UPA00537">
    <property type="reaction ID" value="UER00594"/>
</dbReference>
<dbReference type="OrthoDB" id="201621at2759"/>
<dbReference type="Proteomes" id="UP000187455">
    <property type="component" value="Unassembled WGS sequence"/>
</dbReference>
<dbReference type="AlphaFoldDB" id="A0A1R0GRP0"/>
<feature type="domain" description="Lipoate protein ligase C-terminal" evidence="8">
    <location>
        <begin position="11"/>
        <end position="85"/>
    </location>
</feature>
<name>A0A1R0GRP0_9FUNG</name>
<keyword evidence="6" id="KW-0067">ATP-binding</keyword>
<evidence type="ECO:0000256" key="3">
    <source>
        <dbReference type="ARBA" id="ARBA00012367"/>
    </source>
</evidence>
<dbReference type="EC" id="6.3.1.20" evidence="3"/>
<gene>
    <name evidence="9" type="ORF">AYI68_g6376</name>
</gene>
<evidence type="ECO:0000256" key="1">
    <source>
        <dbReference type="ARBA" id="ARBA00005085"/>
    </source>
</evidence>
<evidence type="ECO:0000256" key="5">
    <source>
        <dbReference type="ARBA" id="ARBA00022741"/>
    </source>
</evidence>
<dbReference type="Gene3D" id="3.30.390.50">
    <property type="entry name" value="CO dehydrogenase flavoprotein, C-terminal domain"/>
    <property type="match status" value="1"/>
</dbReference>
<evidence type="ECO:0000256" key="7">
    <source>
        <dbReference type="ARBA" id="ARBA00048037"/>
    </source>
</evidence>
<comment type="catalytic activity">
    <reaction evidence="7">
        <text>L-lysyl-[lipoyl-carrier protein] + (R)-lipoate + ATP = N(6)-[(R)-lipoyl]-L-lysyl-[lipoyl-carrier protein] + AMP + diphosphate + H(+)</text>
        <dbReference type="Rhea" id="RHEA:49288"/>
        <dbReference type="Rhea" id="RHEA-COMP:10500"/>
        <dbReference type="Rhea" id="RHEA-COMP:10502"/>
        <dbReference type="ChEBI" id="CHEBI:15378"/>
        <dbReference type="ChEBI" id="CHEBI:29969"/>
        <dbReference type="ChEBI" id="CHEBI:30616"/>
        <dbReference type="ChEBI" id="CHEBI:33019"/>
        <dbReference type="ChEBI" id="CHEBI:83088"/>
        <dbReference type="ChEBI" id="CHEBI:83099"/>
        <dbReference type="ChEBI" id="CHEBI:456215"/>
        <dbReference type="EC" id="6.3.1.20"/>
    </reaction>
</comment>
<dbReference type="GO" id="GO:0005524">
    <property type="term" value="F:ATP binding"/>
    <property type="evidence" value="ECO:0007669"/>
    <property type="project" value="UniProtKB-KW"/>
</dbReference>
<reference evidence="9 10" key="1">
    <citation type="journal article" date="2016" name="Mol. Biol. Evol.">
        <title>Genome-Wide Survey of Gut Fungi (Harpellales) Reveals the First Horizontally Transferred Ubiquitin Gene from a Mosquito Host.</title>
        <authorList>
            <person name="Wang Y."/>
            <person name="White M.M."/>
            <person name="Kvist S."/>
            <person name="Moncalvo J.M."/>
        </authorList>
    </citation>
    <scope>NUCLEOTIDE SEQUENCE [LARGE SCALE GENOMIC DNA]</scope>
    <source>
        <strain evidence="9 10">ALG-7-W6</strain>
    </source>
</reference>
<evidence type="ECO:0000313" key="10">
    <source>
        <dbReference type="Proteomes" id="UP000187455"/>
    </source>
</evidence>
<comment type="caution">
    <text evidence="9">The sequence shown here is derived from an EMBL/GenBank/DDBJ whole genome shotgun (WGS) entry which is preliminary data.</text>
</comment>
<dbReference type="GO" id="GO:0016979">
    <property type="term" value="F:lipoate-protein ligase activity"/>
    <property type="evidence" value="ECO:0007669"/>
    <property type="project" value="UniProtKB-EC"/>
</dbReference>
<organism evidence="9 10">
    <name type="scientific">Smittium mucronatum</name>
    <dbReference type="NCBI Taxonomy" id="133383"/>
    <lineage>
        <taxon>Eukaryota</taxon>
        <taxon>Fungi</taxon>
        <taxon>Fungi incertae sedis</taxon>
        <taxon>Zoopagomycota</taxon>
        <taxon>Kickxellomycotina</taxon>
        <taxon>Harpellomycetes</taxon>
        <taxon>Harpellales</taxon>
        <taxon>Legeriomycetaceae</taxon>
        <taxon>Smittium</taxon>
    </lineage>
</organism>
<comment type="pathway">
    <text evidence="1">Protein modification; protein lipoylation via exogenous pathway; protein N(6)-(lipoyl)lysine from lipoate: step 2/2.</text>
</comment>
<keyword evidence="4" id="KW-0436">Ligase</keyword>
<evidence type="ECO:0000259" key="8">
    <source>
        <dbReference type="Pfam" id="PF10437"/>
    </source>
</evidence>
<dbReference type="Pfam" id="PF10437">
    <property type="entry name" value="Lip_prot_lig_C"/>
    <property type="match status" value="1"/>
</dbReference>
<dbReference type="GO" id="GO:0009249">
    <property type="term" value="P:protein lipoylation"/>
    <property type="evidence" value="ECO:0007669"/>
    <property type="project" value="UniProtKB-ARBA"/>
</dbReference>
<evidence type="ECO:0000256" key="4">
    <source>
        <dbReference type="ARBA" id="ARBA00022598"/>
    </source>
</evidence>
<evidence type="ECO:0000313" key="9">
    <source>
        <dbReference type="EMBL" id="OLY79554.1"/>
    </source>
</evidence>
<proteinExistence type="predicted"/>
<keyword evidence="10" id="KW-1185">Reference proteome</keyword>
<protein>
    <recommendedName>
        <fullName evidence="3">lipoate--protein ligase</fullName>
        <ecNumber evidence="3">6.3.1.20</ecNumber>
    </recommendedName>
</protein>
<evidence type="ECO:0000256" key="6">
    <source>
        <dbReference type="ARBA" id="ARBA00022840"/>
    </source>
</evidence>
<keyword evidence="5" id="KW-0547">Nucleotide-binding</keyword>
<dbReference type="EMBL" id="LSSL01004306">
    <property type="protein sequence ID" value="OLY79554.1"/>
    <property type="molecule type" value="Genomic_DNA"/>
</dbReference>
<comment type="pathway">
    <text evidence="2">Protein modification; protein lipoylation via exogenous pathway; protein N(6)-(lipoyl)lysine from lipoate: step 1/2.</text>
</comment>
<accession>A0A1R0GRP0</accession>